<proteinExistence type="predicted"/>
<organism evidence="1">
    <name type="scientific">Anguilla anguilla</name>
    <name type="common">European freshwater eel</name>
    <name type="synonym">Muraena anguilla</name>
    <dbReference type="NCBI Taxonomy" id="7936"/>
    <lineage>
        <taxon>Eukaryota</taxon>
        <taxon>Metazoa</taxon>
        <taxon>Chordata</taxon>
        <taxon>Craniata</taxon>
        <taxon>Vertebrata</taxon>
        <taxon>Euteleostomi</taxon>
        <taxon>Actinopterygii</taxon>
        <taxon>Neopterygii</taxon>
        <taxon>Teleostei</taxon>
        <taxon>Anguilliformes</taxon>
        <taxon>Anguillidae</taxon>
        <taxon>Anguilla</taxon>
    </lineage>
</organism>
<dbReference type="EMBL" id="GBXM01026432">
    <property type="protein sequence ID" value="JAH82145.1"/>
    <property type="molecule type" value="Transcribed_RNA"/>
</dbReference>
<reference evidence="1" key="2">
    <citation type="journal article" date="2015" name="Fish Shellfish Immunol.">
        <title>Early steps in the European eel (Anguilla anguilla)-Vibrio vulnificus interaction in the gills: Role of the RtxA13 toxin.</title>
        <authorList>
            <person name="Callol A."/>
            <person name="Pajuelo D."/>
            <person name="Ebbesson L."/>
            <person name="Teles M."/>
            <person name="MacKenzie S."/>
            <person name="Amaro C."/>
        </authorList>
    </citation>
    <scope>NUCLEOTIDE SEQUENCE</scope>
</reference>
<name>A0A0E9VXU8_ANGAN</name>
<accession>A0A0E9VXU8</accession>
<protein>
    <submittedName>
        <fullName evidence="1">Uncharacterized protein</fullName>
    </submittedName>
</protein>
<reference evidence="1" key="1">
    <citation type="submission" date="2014-11" db="EMBL/GenBank/DDBJ databases">
        <authorList>
            <person name="Amaro Gonzalez C."/>
        </authorList>
    </citation>
    <scope>NUCLEOTIDE SEQUENCE</scope>
</reference>
<sequence>MKESICIFSSFLKICLRKCSCYLFFLFYFFKQSQARDIFLKNTKF</sequence>
<dbReference type="AlphaFoldDB" id="A0A0E9VXU8"/>
<evidence type="ECO:0000313" key="1">
    <source>
        <dbReference type="EMBL" id="JAH82145.1"/>
    </source>
</evidence>